<dbReference type="PANTHER" id="PTHR43472:SF1">
    <property type="entry name" value="PHOSPHORIBOSYLAMINE--GLYCINE LIGASE, CHLOROPLASTIC"/>
    <property type="match status" value="1"/>
</dbReference>
<evidence type="ECO:0000256" key="3">
    <source>
        <dbReference type="ARBA" id="ARBA00022598"/>
    </source>
</evidence>
<evidence type="ECO:0000259" key="7">
    <source>
        <dbReference type="PROSITE" id="PS50975"/>
    </source>
</evidence>
<protein>
    <recommendedName>
        <fullName evidence="2">phosphoribosylamine--glycine ligase</fullName>
        <ecNumber evidence="2">6.3.4.13</ecNumber>
    </recommendedName>
</protein>
<dbReference type="EC" id="6.3.4.13" evidence="2"/>
<dbReference type="AlphaFoldDB" id="A0A382XNE0"/>
<dbReference type="InterPro" id="IPR013815">
    <property type="entry name" value="ATP_grasp_subdomain_1"/>
</dbReference>
<dbReference type="GO" id="GO:0006164">
    <property type="term" value="P:purine nucleotide biosynthetic process"/>
    <property type="evidence" value="ECO:0007669"/>
    <property type="project" value="UniProtKB-KW"/>
</dbReference>
<dbReference type="PROSITE" id="PS50975">
    <property type="entry name" value="ATP_GRASP"/>
    <property type="match status" value="1"/>
</dbReference>
<dbReference type="PANTHER" id="PTHR43472">
    <property type="entry name" value="PHOSPHORIBOSYLAMINE--GLYCINE LIGASE"/>
    <property type="match status" value="1"/>
</dbReference>
<evidence type="ECO:0000256" key="5">
    <source>
        <dbReference type="ARBA" id="ARBA00022755"/>
    </source>
</evidence>
<sequence>MKLLIVGSGGREHAFVEILRRDAPEAKLFAAPGNPGMIGAAELVAISADDIDGLLGFAQEERIDLTVVGPEAPLANGIVNRFNAFGLPVFGPSRAGARLEASKAFAKRLMNDCGVPTAGHETFKDANQALDYISSHAEPLVVKASGLAAGKGAVVCETRSEARTAVTEMMVNSQFGTAGDKVVIEEFMEGLELSVFFIADGENAVPLLTSRDYKRVAEGDVGLNTGGMGAYATAEP</sequence>
<dbReference type="EMBL" id="UINC01169247">
    <property type="protein sequence ID" value="SVD72687.1"/>
    <property type="molecule type" value="Genomic_DNA"/>
</dbReference>
<keyword evidence="6" id="KW-0067">ATP-binding</keyword>
<dbReference type="GO" id="GO:0009113">
    <property type="term" value="P:purine nucleobase biosynthetic process"/>
    <property type="evidence" value="ECO:0007669"/>
    <property type="project" value="InterPro"/>
</dbReference>
<name>A0A382XNE0_9ZZZZ</name>
<evidence type="ECO:0000256" key="1">
    <source>
        <dbReference type="ARBA" id="ARBA00005174"/>
    </source>
</evidence>
<dbReference type="NCBIfam" id="TIGR00877">
    <property type="entry name" value="purD"/>
    <property type="match status" value="1"/>
</dbReference>
<keyword evidence="3" id="KW-0436">Ligase</keyword>
<accession>A0A382XNE0</accession>
<evidence type="ECO:0000256" key="6">
    <source>
        <dbReference type="ARBA" id="ARBA00022840"/>
    </source>
</evidence>
<dbReference type="Gene3D" id="3.30.1490.20">
    <property type="entry name" value="ATP-grasp fold, A domain"/>
    <property type="match status" value="1"/>
</dbReference>
<dbReference type="GO" id="GO:0046872">
    <property type="term" value="F:metal ion binding"/>
    <property type="evidence" value="ECO:0007669"/>
    <property type="project" value="InterPro"/>
</dbReference>
<evidence type="ECO:0000256" key="4">
    <source>
        <dbReference type="ARBA" id="ARBA00022741"/>
    </source>
</evidence>
<reference evidence="8" key="1">
    <citation type="submission" date="2018-05" db="EMBL/GenBank/DDBJ databases">
        <authorList>
            <person name="Lanie J.A."/>
            <person name="Ng W.-L."/>
            <person name="Kazmierczak K.M."/>
            <person name="Andrzejewski T.M."/>
            <person name="Davidsen T.M."/>
            <person name="Wayne K.J."/>
            <person name="Tettelin H."/>
            <person name="Glass J.I."/>
            <person name="Rusch D."/>
            <person name="Podicherti R."/>
            <person name="Tsui H.-C.T."/>
            <person name="Winkler M.E."/>
        </authorList>
    </citation>
    <scope>NUCLEOTIDE SEQUENCE</scope>
</reference>
<dbReference type="Pfam" id="PF02844">
    <property type="entry name" value="GARS_N"/>
    <property type="match status" value="1"/>
</dbReference>
<dbReference type="InterPro" id="IPR020562">
    <property type="entry name" value="PRibGlycinamide_synth_N"/>
</dbReference>
<dbReference type="InterPro" id="IPR000115">
    <property type="entry name" value="PRibGlycinamide_synth"/>
</dbReference>
<proteinExistence type="predicted"/>
<dbReference type="InterPro" id="IPR011761">
    <property type="entry name" value="ATP-grasp"/>
</dbReference>
<dbReference type="SUPFAM" id="SSF56059">
    <property type="entry name" value="Glutathione synthetase ATP-binding domain-like"/>
    <property type="match status" value="1"/>
</dbReference>
<organism evidence="8">
    <name type="scientific">marine metagenome</name>
    <dbReference type="NCBI Taxonomy" id="408172"/>
    <lineage>
        <taxon>unclassified sequences</taxon>
        <taxon>metagenomes</taxon>
        <taxon>ecological metagenomes</taxon>
    </lineage>
</organism>
<feature type="domain" description="ATP-grasp" evidence="7">
    <location>
        <begin position="107"/>
        <end position="205"/>
    </location>
</feature>
<dbReference type="InterPro" id="IPR016185">
    <property type="entry name" value="PreATP-grasp_dom_sf"/>
</dbReference>
<dbReference type="GO" id="GO:0005524">
    <property type="term" value="F:ATP binding"/>
    <property type="evidence" value="ECO:0007669"/>
    <property type="project" value="UniProtKB-KW"/>
</dbReference>
<dbReference type="Gene3D" id="3.30.470.20">
    <property type="entry name" value="ATP-grasp fold, B domain"/>
    <property type="match status" value="1"/>
</dbReference>
<dbReference type="SUPFAM" id="SSF52440">
    <property type="entry name" value="PreATP-grasp domain"/>
    <property type="match status" value="1"/>
</dbReference>
<evidence type="ECO:0000256" key="2">
    <source>
        <dbReference type="ARBA" id="ARBA00013255"/>
    </source>
</evidence>
<dbReference type="FunFam" id="3.30.1490.20:FF:000006">
    <property type="entry name" value="phosphoribosylamine--glycine ligase, chloroplastic-like"/>
    <property type="match status" value="1"/>
</dbReference>
<keyword evidence="5" id="KW-0658">Purine biosynthesis</keyword>
<keyword evidence="4" id="KW-0547">Nucleotide-binding</keyword>
<feature type="non-terminal residue" evidence="8">
    <location>
        <position position="236"/>
    </location>
</feature>
<dbReference type="Pfam" id="PF01071">
    <property type="entry name" value="GARS_A"/>
    <property type="match status" value="1"/>
</dbReference>
<dbReference type="InterPro" id="IPR020561">
    <property type="entry name" value="PRibGlycinamid_synth_ATP-grasp"/>
</dbReference>
<evidence type="ECO:0000313" key="8">
    <source>
        <dbReference type="EMBL" id="SVD72687.1"/>
    </source>
</evidence>
<gene>
    <name evidence="8" type="ORF">METZ01_LOCUS425541</name>
</gene>
<dbReference type="GO" id="GO:0004637">
    <property type="term" value="F:phosphoribosylamine-glycine ligase activity"/>
    <property type="evidence" value="ECO:0007669"/>
    <property type="project" value="UniProtKB-EC"/>
</dbReference>
<dbReference type="Gene3D" id="3.40.50.20">
    <property type="match status" value="1"/>
</dbReference>
<comment type="pathway">
    <text evidence="1">Purine metabolism; IMP biosynthesis via de novo pathway; N(1)-(5-phospho-D-ribosyl)glycinamide from 5-phospho-alpha-D-ribose 1-diphosphate: step 2/2.</text>
</comment>
<dbReference type="SMART" id="SM01209">
    <property type="entry name" value="GARS_A"/>
    <property type="match status" value="1"/>
</dbReference>